<keyword evidence="3" id="KW-1133">Transmembrane helix</keyword>
<dbReference type="Gene3D" id="1.25.40.10">
    <property type="entry name" value="Tetratricopeptide repeat domain"/>
    <property type="match status" value="1"/>
</dbReference>
<dbReference type="RefSeq" id="WP_014448404.1">
    <property type="nucleotide sequence ID" value="NC_017094.1"/>
</dbReference>
<dbReference type="HOGENOM" id="CLU_586220_0_0_0"/>
<evidence type="ECO:0000256" key="1">
    <source>
        <dbReference type="ARBA" id="ARBA00022737"/>
    </source>
</evidence>
<dbReference type="KEGG" id="lfc:LFE_0183"/>
<dbReference type="OrthoDB" id="9761222at2"/>
<reference evidence="5" key="2">
    <citation type="submission" date="2012-03" db="EMBL/GenBank/DDBJ databases">
        <title>The complete genome sequence of the pioneer microbe on fresh volcanic deposit, Leptospirillum ferrooxidans strain C2-3.</title>
        <authorList>
            <person name="Fujimura R."/>
            <person name="Sato Y."/>
            <person name="Nishizawa T."/>
            <person name="Nanba K."/>
            <person name="Oshima K."/>
            <person name="Hattori M."/>
            <person name="Kamijo T."/>
            <person name="Ohta H."/>
        </authorList>
    </citation>
    <scope>NUCLEOTIDE SEQUENCE [LARGE SCALE GENOMIC DNA]</scope>
    <source>
        <strain evidence="5">C2-3</strain>
    </source>
</reference>
<dbReference type="Pfam" id="PF13432">
    <property type="entry name" value="TPR_16"/>
    <property type="match status" value="1"/>
</dbReference>
<feature type="transmembrane region" description="Helical" evidence="3">
    <location>
        <begin position="43"/>
        <end position="63"/>
    </location>
</feature>
<keyword evidence="2" id="KW-0802">TPR repeat</keyword>
<name>I0IKW1_LEPFC</name>
<keyword evidence="3" id="KW-0812">Transmembrane</keyword>
<dbReference type="eggNOG" id="COG2956">
    <property type="taxonomic scope" value="Bacteria"/>
</dbReference>
<accession>I0IKW1</accession>
<dbReference type="InterPro" id="IPR051012">
    <property type="entry name" value="CellSynth/LPSAsmb/PSIAsmb"/>
</dbReference>
<keyword evidence="5" id="KW-1185">Reference proteome</keyword>
<dbReference type="PANTHER" id="PTHR45586:SF1">
    <property type="entry name" value="LIPOPOLYSACCHARIDE ASSEMBLY PROTEIN B"/>
    <property type="match status" value="1"/>
</dbReference>
<protein>
    <submittedName>
        <fullName evidence="4">Uncharacterized protein</fullName>
    </submittedName>
</protein>
<dbReference type="Proteomes" id="UP000007382">
    <property type="component" value="Chromosome"/>
</dbReference>
<reference evidence="4 5" key="1">
    <citation type="journal article" date="2012" name="J. Bacteriol.">
        <title>Complete Genome Sequence of Leptospirillum ferrooxidans Strain C2-3, Isolated from a Fresh Volcanic Ash Deposit on the Island of Miyake, Japan.</title>
        <authorList>
            <person name="Fujimura R."/>
            <person name="Sato Y."/>
            <person name="Nishizawa T."/>
            <person name="Oshima K."/>
            <person name="Kim S.-W."/>
            <person name="Hattori M."/>
            <person name="Kamijo T."/>
            <person name="Ohta H."/>
        </authorList>
    </citation>
    <scope>NUCLEOTIDE SEQUENCE [LARGE SCALE GENOMIC DNA]</scope>
    <source>
        <strain evidence="4 5">C2-3</strain>
    </source>
</reference>
<evidence type="ECO:0000256" key="3">
    <source>
        <dbReference type="SAM" id="Phobius"/>
    </source>
</evidence>
<gene>
    <name evidence="4" type="ordered locus">LFE_0183</name>
</gene>
<evidence type="ECO:0000256" key="2">
    <source>
        <dbReference type="ARBA" id="ARBA00022803"/>
    </source>
</evidence>
<evidence type="ECO:0000313" key="5">
    <source>
        <dbReference type="Proteomes" id="UP000007382"/>
    </source>
</evidence>
<dbReference type="SUPFAM" id="SSF48452">
    <property type="entry name" value="TPR-like"/>
    <property type="match status" value="2"/>
</dbReference>
<dbReference type="PATRIC" id="fig|1162668.3.peg.215"/>
<dbReference type="PANTHER" id="PTHR45586">
    <property type="entry name" value="TPR REPEAT-CONTAINING PROTEIN PA4667"/>
    <property type="match status" value="1"/>
</dbReference>
<dbReference type="STRING" id="1162668.LFE_0183"/>
<organism evidence="4 5">
    <name type="scientific">Leptospirillum ferrooxidans (strain C2-3)</name>
    <dbReference type="NCBI Taxonomy" id="1162668"/>
    <lineage>
        <taxon>Bacteria</taxon>
        <taxon>Pseudomonadati</taxon>
        <taxon>Nitrospirota</taxon>
        <taxon>Nitrospiria</taxon>
        <taxon>Nitrospirales</taxon>
        <taxon>Nitrospiraceae</taxon>
        <taxon>Leptospirillum</taxon>
    </lineage>
</organism>
<sequence>MTRFLLLVLILSLVYLVKLFEWNPRSFPFEFLPGRTVLLPEVALMVLALVVGAAFILMVNGVGDAFKWFRSLKNIQEERTEEKVEILWKKIREELNRSHTPQAITLLDRLVAIMPNHTAALFLLGNLKRQGGDLTGAIRIHRRARVFDEEDVRLILALANDYDKAGRLDDELALYREYFKKEGKNALLLGSFRNLLVRLEKWDEALDVQSVLSRSFQKGDRREREVAFLVGIKYESGRQLVREGKSDAGRRLFRSALKINHSFVPARISLSEAQDSEGRGKEALETLLEGWSRDRDMVYLDKIEELALDRGNPDLILSLYERLVQDFPDEPAYFLGQARLLARLMMVDEAIDLLESIDGRVNWDGSFHRLRGELYLRKGDQGNALEAFRKSSLAGTVSEKYFCRSCETRFSEWDGRCPSCRRWNTMTVYPGYNREDASILSSPEFISSEDNVFGSEFDEYTPLSF</sequence>
<dbReference type="InterPro" id="IPR011990">
    <property type="entry name" value="TPR-like_helical_dom_sf"/>
</dbReference>
<dbReference type="EMBL" id="AP012342">
    <property type="protein sequence ID" value="BAM05910.1"/>
    <property type="molecule type" value="Genomic_DNA"/>
</dbReference>
<proteinExistence type="predicted"/>
<keyword evidence="3" id="KW-0472">Membrane</keyword>
<keyword evidence="1" id="KW-0677">Repeat</keyword>
<dbReference type="AlphaFoldDB" id="I0IKW1"/>
<evidence type="ECO:0000313" key="4">
    <source>
        <dbReference type="EMBL" id="BAM05910.1"/>
    </source>
</evidence>